<keyword evidence="2" id="KW-0503">Monooxygenase</keyword>
<reference evidence="3 4" key="1">
    <citation type="submission" date="2020-04" db="EMBL/GenBank/DDBJ databases">
        <authorList>
            <person name="Yoon J."/>
        </authorList>
    </citation>
    <scope>NUCLEOTIDE SEQUENCE [LARGE SCALE GENOMIC DNA]</scope>
    <source>
        <strain evidence="3 4">KMU-166</strain>
    </source>
</reference>
<comment type="caution">
    <text evidence="3">The sequence shown here is derived from an EMBL/GenBank/DDBJ whole genome shotgun (WGS) entry which is preliminary data.</text>
</comment>
<sequence>MMSAEVANIPDHVPSDRVVDFDFYKMDFGSGDVQQAWKRIQDSSPDIFWTPHNGGHWVGVRGDIIKEVELDHEHFSHRQFTIPWMNSPVPALPLCLDPPEHAPVRALINPAMSPRALVALSARAQQVCEELISKIAEKGECEFVSEFGSVLPIEVFLSIVDLPASDREMLLPLADVIVREQDPDVRLQAQIKVSEYLIGWIDRRSKEPGEDLISKITQAKVGGQPLSQMEVLGLCSLVLIGGLDTVASMMGFIARFLALHPEHRQQLLDNPDLLEEDRILEELMRRHALPNTSRYIVSDYEFRGVSLKAGENILIPTCLYGLDERIVDNPLEVDFSRPAPIPQAGFGNGPHRCPGAMLAKREVRIFLKEWLKHIPHFRVKQGTTPKMASGSVNGILKLELEWD</sequence>
<dbReference type="SUPFAM" id="SSF48264">
    <property type="entry name" value="Cytochrome P450"/>
    <property type="match status" value="1"/>
</dbReference>
<dbReference type="Proteomes" id="UP000765845">
    <property type="component" value="Unassembled WGS sequence"/>
</dbReference>
<protein>
    <submittedName>
        <fullName evidence="3">Cytochrome P450</fullName>
    </submittedName>
</protein>
<dbReference type="PANTHER" id="PTHR46696">
    <property type="entry name" value="P450, PUTATIVE (EUROFUNG)-RELATED"/>
    <property type="match status" value="1"/>
</dbReference>
<keyword evidence="2" id="KW-0560">Oxidoreductase</keyword>
<evidence type="ECO:0000256" key="2">
    <source>
        <dbReference type="RuleBase" id="RU000461"/>
    </source>
</evidence>
<dbReference type="InterPro" id="IPR036396">
    <property type="entry name" value="Cyt_P450_sf"/>
</dbReference>
<dbReference type="EMBL" id="JAAWWK010000001">
    <property type="protein sequence ID" value="NKI15990.1"/>
    <property type="molecule type" value="Genomic_DNA"/>
</dbReference>
<dbReference type="PROSITE" id="PS00086">
    <property type="entry name" value="CYTOCHROME_P450"/>
    <property type="match status" value="1"/>
</dbReference>
<evidence type="ECO:0000313" key="3">
    <source>
        <dbReference type="EMBL" id="NKI15990.1"/>
    </source>
</evidence>
<dbReference type="InterPro" id="IPR001128">
    <property type="entry name" value="Cyt_P450"/>
</dbReference>
<proteinExistence type="inferred from homology"/>
<comment type="similarity">
    <text evidence="1 2">Belongs to the cytochrome P450 family.</text>
</comment>
<dbReference type="Gene3D" id="1.10.630.10">
    <property type="entry name" value="Cytochrome P450"/>
    <property type="match status" value="1"/>
</dbReference>
<keyword evidence="2" id="KW-0479">Metal-binding</keyword>
<dbReference type="CDD" id="cd11035">
    <property type="entry name" value="P450cam-like"/>
    <property type="match status" value="1"/>
</dbReference>
<gene>
    <name evidence="3" type="ORF">HCU74_01030</name>
</gene>
<name>A0ABX1GAJ7_9GAMM</name>
<accession>A0ABX1GAJ7</accession>
<dbReference type="InterPro" id="IPR017972">
    <property type="entry name" value="Cyt_P450_CS"/>
</dbReference>
<dbReference type="InterPro" id="IPR002397">
    <property type="entry name" value="Cyt_P450_B"/>
</dbReference>
<dbReference type="Pfam" id="PF00067">
    <property type="entry name" value="p450"/>
    <property type="match status" value="1"/>
</dbReference>
<dbReference type="PRINTS" id="PR00359">
    <property type="entry name" value="BP450"/>
</dbReference>
<organism evidence="3 4">
    <name type="scientific">Spongiibacter thalassae</name>
    <dbReference type="NCBI Taxonomy" id="2721624"/>
    <lineage>
        <taxon>Bacteria</taxon>
        <taxon>Pseudomonadati</taxon>
        <taxon>Pseudomonadota</taxon>
        <taxon>Gammaproteobacteria</taxon>
        <taxon>Cellvibrionales</taxon>
        <taxon>Spongiibacteraceae</taxon>
        <taxon>Spongiibacter</taxon>
    </lineage>
</organism>
<dbReference type="PANTHER" id="PTHR46696:SF6">
    <property type="entry name" value="P450, PUTATIVE (EUROFUNG)-RELATED"/>
    <property type="match status" value="1"/>
</dbReference>
<keyword evidence="4" id="KW-1185">Reference proteome</keyword>
<evidence type="ECO:0000256" key="1">
    <source>
        <dbReference type="ARBA" id="ARBA00010617"/>
    </source>
</evidence>
<keyword evidence="2" id="KW-0408">Iron</keyword>
<evidence type="ECO:0000313" key="4">
    <source>
        <dbReference type="Proteomes" id="UP000765845"/>
    </source>
</evidence>
<keyword evidence="2" id="KW-0349">Heme</keyword>